<dbReference type="GO" id="GO:0016020">
    <property type="term" value="C:membrane"/>
    <property type="evidence" value="ECO:0007669"/>
    <property type="project" value="UniProtKB-SubCell"/>
</dbReference>
<feature type="transmembrane region" description="Helical" evidence="6">
    <location>
        <begin position="89"/>
        <end position="111"/>
    </location>
</feature>
<feature type="transmembrane region" description="Helical" evidence="6">
    <location>
        <begin position="223"/>
        <end position="245"/>
    </location>
</feature>
<comment type="caution">
    <text evidence="8">The sequence shown here is derived from an EMBL/GenBank/DDBJ whole genome shotgun (WGS) entry which is preliminary data.</text>
</comment>
<evidence type="ECO:0000256" key="6">
    <source>
        <dbReference type="SAM" id="Phobius"/>
    </source>
</evidence>
<dbReference type="InterPro" id="IPR020846">
    <property type="entry name" value="MFS_dom"/>
</dbReference>
<feature type="transmembrane region" description="Helical" evidence="6">
    <location>
        <begin position="290"/>
        <end position="317"/>
    </location>
</feature>
<dbReference type="GO" id="GO:0022857">
    <property type="term" value="F:transmembrane transporter activity"/>
    <property type="evidence" value="ECO:0007669"/>
    <property type="project" value="InterPro"/>
</dbReference>
<feature type="transmembrane region" description="Helical" evidence="6">
    <location>
        <begin position="442"/>
        <end position="465"/>
    </location>
</feature>
<feature type="transmembrane region" description="Helical" evidence="6">
    <location>
        <begin position="123"/>
        <end position="140"/>
    </location>
</feature>
<evidence type="ECO:0000256" key="1">
    <source>
        <dbReference type="ARBA" id="ARBA00004141"/>
    </source>
</evidence>
<reference evidence="8" key="1">
    <citation type="submission" date="2020-11" db="EMBL/GenBank/DDBJ databases">
        <authorList>
            <consortium name="DOE Joint Genome Institute"/>
            <person name="Ahrendt S."/>
            <person name="Riley R."/>
            <person name="Andreopoulos W."/>
            <person name="Labutti K."/>
            <person name="Pangilinan J."/>
            <person name="Ruiz-Duenas F.J."/>
            <person name="Barrasa J.M."/>
            <person name="Sanchez-Garcia M."/>
            <person name="Camarero S."/>
            <person name="Miyauchi S."/>
            <person name="Serrano A."/>
            <person name="Linde D."/>
            <person name="Babiker R."/>
            <person name="Drula E."/>
            <person name="Ayuso-Fernandez I."/>
            <person name="Pacheco R."/>
            <person name="Padilla G."/>
            <person name="Ferreira P."/>
            <person name="Barriuso J."/>
            <person name="Kellner H."/>
            <person name="Castanera R."/>
            <person name="Alfaro M."/>
            <person name="Ramirez L."/>
            <person name="Pisabarro A.G."/>
            <person name="Kuo A."/>
            <person name="Tritt A."/>
            <person name="Lipzen A."/>
            <person name="He G."/>
            <person name="Yan M."/>
            <person name="Ng V."/>
            <person name="Cullen D."/>
            <person name="Martin F."/>
            <person name="Rosso M.-N."/>
            <person name="Henrissat B."/>
            <person name="Hibbett D."/>
            <person name="Martinez A.T."/>
            <person name="Grigoriev I.V."/>
        </authorList>
    </citation>
    <scope>NUCLEOTIDE SEQUENCE</scope>
    <source>
        <strain evidence="8">CBS 506.95</strain>
    </source>
</reference>
<dbReference type="OrthoDB" id="419616at2759"/>
<proteinExistence type="predicted"/>
<feature type="transmembrane region" description="Helical" evidence="6">
    <location>
        <begin position="329"/>
        <end position="347"/>
    </location>
</feature>
<evidence type="ECO:0000313" key="9">
    <source>
        <dbReference type="Proteomes" id="UP000807306"/>
    </source>
</evidence>
<keyword evidence="3 6" id="KW-0812">Transmembrane</keyword>
<sequence>MPTQHSEDEIRPLLREDAIQARLTTERDQSEPDVEGARKLKTAPTPIPRTQLGILCLLRIVDPLSFNQIFPYINEFVSDLYVTDDPSQVGFYSGLVESAFALTQLLSIYLWSYTSDHLGRRPVVLAGLAGLATTTLLFGLSKSFATVMLTRALGGIASGNVPVIPSMLIEITDESNQAVAFAFFGMWWPIGTIAGPLIGGLLSKPAARFPKYLDYQFLRDNPYFLPCLMVASFTLFSFVVASFMLEETMESKKTGKKLNVQSNSSMIAQENAVATRYTAKELLGFPVIRALCFSGFALSFLSTAFDVLFVLFCYSPVLLGGLAFSPSEIGFALSTSGFLAALLQVFFMPMVLNRVDHAKLYHFSMKLWPYVFLSLPLLNVIARLGLDEETGRLTPRTVQVLWVSIALMLSVFRLAVIAYSVNMLLVKKYVPSPASLGSTIGLIQFSICAARAIAPAVASSIFAFSASTGLLGGYLWVPVLTTFAFMGSLFSKNIVKETSRI</sequence>
<dbReference type="AlphaFoldDB" id="A0A9P6ENC3"/>
<dbReference type="Pfam" id="PF07690">
    <property type="entry name" value="MFS_1"/>
    <property type="match status" value="1"/>
</dbReference>
<evidence type="ECO:0000256" key="4">
    <source>
        <dbReference type="ARBA" id="ARBA00022989"/>
    </source>
</evidence>
<keyword evidence="4 6" id="KW-1133">Transmembrane helix</keyword>
<evidence type="ECO:0000256" key="2">
    <source>
        <dbReference type="ARBA" id="ARBA00022448"/>
    </source>
</evidence>
<name>A0A9P6ENC3_9AGAR</name>
<evidence type="ECO:0000313" key="8">
    <source>
        <dbReference type="EMBL" id="KAF9532320.1"/>
    </source>
</evidence>
<dbReference type="EMBL" id="MU157832">
    <property type="protein sequence ID" value="KAF9532320.1"/>
    <property type="molecule type" value="Genomic_DNA"/>
</dbReference>
<dbReference type="Gene3D" id="1.20.1250.20">
    <property type="entry name" value="MFS general substrate transporter like domains"/>
    <property type="match status" value="1"/>
</dbReference>
<keyword evidence="5 6" id="KW-0472">Membrane</keyword>
<dbReference type="InterPro" id="IPR036259">
    <property type="entry name" value="MFS_trans_sf"/>
</dbReference>
<keyword evidence="2" id="KW-0813">Transport</keyword>
<keyword evidence="9" id="KW-1185">Reference proteome</keyword>
<feature type="transmembrane region" description="Helical" evidence="6">
    <location>
        <begin position="471"/>
        <end position="490"/>
    </location>
</feature>
<dbReference type="CDD" id="cd17330">
    <property type="entry name" value="MFS_SLC46_TetA_like"/>
    <property type="match status" value="1"/>
</dbReference>
<accession>A0A9P6ENC3</accession>
<evidence type="ECO:0000256" key="3">
    <source>
        <dbReference type="ARBA" id="ARBA00022692"/>
    </source>
</evidence>
<dbReference type="PANTHER" id="PTHR23504:SF15">
    <property type="entry name" value="MAJOR FACILITATOR SUPERFAMILY (MFS) PROFILE DOMAIN-CONTAINING PROTEIN"/>
    <property type="match status" value="1"/>
</dbReference>
<feature type="transmembrane region" description="Helical" evidence="6">
    <location>
        <begin position="152"/>
        <end position="171"/>
    </location>
</feature>
<evidence type="ECO:0000256" key="5">
    <source>
        <dbReference type="ARBA" id="ARBA00023136"/>
    </source>
</evidence>
<feature type="transmembrane region" description="Helical" evidence="6">
    <location>
        <begin position="178"/>
        <end position="203"/>
    </location>
</feature>
<dbReference type="InterPro" id="IPR011701">
    <property type="entry name" value="MFS"/>
</dbReference>
<organism evidence="8 9">
    <name type="scientific">Crepidotus variabilis</name>
    <dbReference type="NCBI Taxonomy" id="179855"/>
    <lineage>
        <taxon>Eukaryota</taxon>
        <taxon>Fungi</taxon>
        <taxon>Dikarya</taxon>
        <taxon>Basidiomycota</taxon>
        <taxon>Agaricomycotina</taxon>
        <taxon>Agaricomycetes</taxon>
        <taxon>Agaricomycetidae</taxon>
        <taxon>Agaricales</taxon>
        <taxon>Agaricineae</taxon>
        <taxon>Crepidotaceae</taxon>
        <taxon>Crepidotus</taxon>
    </lineage>
</organism>
<gene>
    <name evidence="8" type="ORF">CPB83DRAFT_847644</name>
</gene>
<dbReference type="PROSITE" id="PS50850">
    <property type="entry name" value="MFS"/>
    <property type="match status" value="1"/>
</dbReference>
<dbReference type="PRINTS" id="PR01035">
    <property type="entry name" value="TCRTETA"/>
</dbReference>
<feature type="transmembrane region" description="Helical" evidence="6">
    <location>
        <begin position="367"/>
        <end position="386"/>
    </location>
</feature>
<protein>
    <submittedName>
        <fullName evidence="8">Major facilitator superfamily domain-containing protein</fullName>
    </submittedName>
</protein>
<feature type="transmembrane region" description="Helical" evidence="6">
    <location>
        <begin position="398"/>
        <end position="421"/>
    </location>
</feature>
<feature type="domain" description="Major facilitator superfamily (MFS) profile" evidence="7">
    <location>
        <begin position="51"/>
        <end position="499"/>
    </location>
</feature>
<comment type="subcellular location">
    <subcellularLocation>
        <location evidence="1">Membrane</location>
        <topology evidence="1">Multi-pass membrane protein</topology>
    </subcellularLocation>
</comment>
<dbReference type="Proteomes" id="UP000807306">
    <property type="component" value="Unassembled WGS sequence"/>
</dbReference>
<dbReference type="InterPro" id="IPR001958">
    <property type="entry name" value="Tet-R_TetA/multi-R_MdtG-like"/>
</dbReference>
<dbReference type="SUPFAM" id="SSF103473">
    <property type="entry name" value="MFS general substrate transporter"/>
    <property type="match status" value="1"/>
</dbReference>
<dbReference type="PANTHER" id="PTHR23504">
    <property type="entry name" value="MAJOR FACILITATOR SUPERFAMILY DOMAIN-CONTAINING PROTEIN 10"/>
    <property type="match status" value="1"/>
</dbReference>
<evidence type="ECO:0000259" key="7">
    <source>
        <dbReference type="PROSITE" id="PS50850"/>
    </source>
</evidence>